<dbReference type="EMBL" id="PUIO01000023">
    <property type="protein sequence ID" value="PQP23255.1"/>
    <property type="molecule type" value="Genomic_DNA"/>
</dbReference>
<gene>
    <name evidence="1" type="ORF">C5613_20140</name>
</gene>
<accession>A0A2S8J8C0</accession>
<dbReference type="AlphaFoldDB" id="A0A2S8J8C0"/>
<evidence type="ECO:0000313" key="1">
    <source>
        <dbReference type="EMBL" id="PQP23255.1"/>
    </source>
</evidence>
<protein>
    <submittedName>
        <fullName evidence="1">Uncharacterized protein</fullName>
    </submittedName>
</protein>
<organism evidence="1 2">
    <name type="scientific">Rhodococcus opacus</name>
    <name type="common">Nocardia opaca</name>
    <dbReference type="NCBI Taxonomy" id="37919"/>
    <lineage>
        <taxon>Bacteria</taxon>
        <taxon>Bacillati</taxon>
        <taxon>Actinomycetota</taxon>
        <taxon>Actinomycetes</taxon>
        <taxon>Mycobacteriales</taxon>
        <taxon>Nocardiaceae</taxon>
        <taxon>Rhodococcus</taxon>
    </lineage>
</organism>
<proteinExistence type="predicted"/>
<comment type="caution">
    <text evidence="1">The sequence shown here is derived from an EMBL/GenBank/DDBJ whole genome shotgun (WGS) entry which is preliminary data.</text>
</comment>
<reference evidence="2" key="1">
    <citation type="submission" date="2018-02" db="EMBL/GenBank/DDBJ databases">
        <title>Draft genome sequencing of Rhodococcus opacus KU647198.</title>
        <authorList>
            <person name="Zheng B.-X."/>
        </authorList>
    </citation>
    <scope>NUCLEOTIDE SEQUENCE [LARGE SCALE GENOMIC DNA]</scope>
    <source>
        <strain evidence="2">04-OD7</strain>
    </source>
</reference>
<name>A0A2S8J8C0_RHOOP</name>
<sequence>MQNQTLHGSPPPSVAGTVEVPASFSRSIIWATRTLGSGYGQPTTIRSPHRVTSDTGSDAMSVEYRSRLGWVSVRQFGVGYRRNLLGGLTRWCLRGFGPESPNDPPG</sequence>
<evidence type="ECO:0000313" key="2">
    <source>
        <dbReference type="Proteomes" id="UP000239290"/>
    </source>
</evidence>
<dbReference type="Proteomes" id="UP000239290">
    <property type="component" value="Unassembled WGS sequence"/>
</dbReference>